<dbReference type="PANTHER" id="PTHR28037">
    <property type="entry name" value="ALCOHOL O-ACETYLTRANSFERASE 1-RELATED"/>
    <property type="match status" value="1"/>
</dbReference>
<dbReference type="GO" id="GO:0008080">
    <property type="term" value="F:N-acetyltransferase activity"/>
    <property type="evidence" value="ECO:0007669"/>
    <property type="project" value="TreeGrafter"/>
</dbReference>
<dbReference type="EMBL" id="JAUKUD010000003">
    <property type="protein sequence ID" value="KAK0750485.1"/>
    <property type="molecule type" value="Genomic_DNA"/>
</dbReference>
<dbReference type="AlphaFoldDB" id="A0AA40F3N5"/>
<name>A0AA40F3N5_9PEZI</name>
<dbReference type="PANTHER" id="PTHR28037:SF1">
    <property type="entry name" value="ALCOHOL O-ACETYLTRANSFERASE 1-RELATED"/>
    <property type="match status" value="1"/>
</dbReference>
<keyword evidence="3" id="KW-1185">Reference proteome</keyword>
<organism evidence="2 3">
    <name type="scientific">Schizothecium vesticola</name>
    <dbReference type="NCBI Taxonomy" id="314040"/>
    <lineage>
        <taxon>Eukaryota</taxon>
        <taxon>Fungi</taxon>
        <taxon>Dikarya</taxon>
        <taxon>Ascomycota</taxon>
        <taxon>Pezizomycotina</taxon>
        <taxon>Sordariomycetes</taxon>
        <taxon>Sordariomycetidae</taxon>
        <taxon>Sordariales</taxon>
        <taxon>Schizotheciaceae</taxon>
        <taxon>Schizothecium</taxon>
    </lineage>
</organism>
<proteinExistence type="predicted"/>
<gene>
    <name evidence="2" type="ORF">B0T18DRAFT_409001</name>
</gene>
<dbReference type="InterPro" id="IPR023213">
    <property type="entry name" value="CAT-like_dom_sf"/>
</dbReference>
<accession>A0AA40F3N5</accession>
<dbReference type="Pfam" id="PF07247">
    <property type="entry name" value="AATase"/>
    <property type="match status" value="1"/>
</dbReference>
<feature type="compositionally biased region" description="Low complexity" evidence="1">
    <location>
        <begin position="437"/>
        <end position="451"/>
    </location>
</feature>
<protein>
    <recommendedName>
        <fullName evidence="4">Alcohol acetyltransferase</fullName>
    </recommendedName>
</protein>
<comment type="caution">
    <text evidence="2">The sequence shown here is derived from an EMBL/GenBank/DDBJ whole genome shotgun (WGS) entry which is preliminary data.</text>
</comment>
<feature type="region of interest" description="Disordered" evidence="1">
    <location>
        <begin position="437"/>
        <end position="463"/>
    </location>
</feature>
<evidence type="ECO:0000313" key="2">
    <source>
        <dbReference type="EMBL" id="KAK0750485.1"/>
    </source>
</evidence>
<evidence type="ECO:0000256" key="1">
    <source>
        <dbReference type="SAM" id="MobiDB-lite"/>
    </source>
</evidence>
<evidence type="ECO:0008006" key="4">
    <source>
        <dbReference type="Google" id="ProtNLM"/>
    </source>
</evidence>
<evidence type="ECO:0000313" key="3">
    <source>
        <dbReference type="Proteomes" id="UP001172155"/>
    </source>
</evidence>
<dbReference type="Proteomes" id="UP001172155">
    <property type="component" value="Unassembled WGS sequence"/>
</dbReference>
<dbReference type="InterPro" id="IPR010828">
    <property type="entry name" value="Atf2/Sli1-like"/>
</dbReference>
<dbReference type="InterPro" id="IPR052058">
    <property type="entry name" value="Alcohol_O-acetyltransferase"/>
</dbReference>
<reference evidence="2" key="1">
    <citation type="submission" date="2023-06" db="EMBL/GenBank/DDBJ databases">
        <title>Genome-scale phylogeny and comparative genomics of the fungal order Sordariales.</title>
        <authorList>
            <consortium name="Lawrence Berkeley National Laboratory"/>
            <person name="Hensen N."/>
            <person name="Bonometti L."/>
            <person name="Westerberg I."/>
            <person name="Brannstrom I.O."/>
            <person name="Guillou S."/>
            <person name="Cros-Aarteil S."/>
            <person name="Calhoun S."/>
            <person name="Haridas S."/>
            <person name="Kuo A."/>
            <person name="Mondo S."/>
            <person name="Pangilinan J."/>
            <person name="Riley R."/>
            <person name="LaButti K."/>
            <person name="Andreopoulos B."/>
            <person name="Lipzen A."/>
            <person name="Chen C."/>
            <person name="Yanf M."/>
            <person name="Daum C."/>
            <person name="Ng V."/>
            <person name="Clum A."/>
            <person name="Steindorff A."/>
            <person name="Ohm R."/>
            <person name="Martin F."/>
            <person name="Silar P."/>
            <person name="Natvig D."/>
            <person name="Lalanne C."/>
            <person name="Gautier V."/>
            <person name="Ament-velasquez S.L."/>
            <person name="Kruys A."/>
            <person name="Hutchinson M.I."/>
            <person name="Powell A.J."/>
            <person name="Barry K."/>
            <person name="Miller A.N."/>
            <person name="Grigoriev I.V."/>
            <person name="Debuchy R."/>
            <person name="Gladieux P."/>
            <person name="Thoren M.H."/>
            <person name="Johannesson H."/>
        </authorList>
    </citation>
    <scope>NUCLEOTIDE SEQUENCE</scope>
    <source>
        <strain evidence="2">SMH3187-1</strain>
    </source>
</reference>
<sequence>MANSVSHGIETTVLRKFGINETYQLAMYLLDQYRGTILSCRYEIPPRLAAAASRTQLEETVKIAVVDTIMRHPMLQVGMMDVHSKTPSWIQLQSIDLTQHIQWLRPAEHDDVDHAVQEVFCTQLDDRFPDLSIKQPGWKITVIQQENAPIMEVLLTWNHPQFDAMGAKIFHEDLLEMLNADNGTERKGLDGDVLGLAKAPPLLPTPIEGLRRLPVDLKYLAKAFWEETRPRFLRRDVSWAAWCPIRPSPYRTQFRAFWVDNASLLAIQALCRQKKTTITGLLSGLALIAFSSHLDAAVAPAFQSSTIVDHRRNLPPAPPDAPWVLSDRAVSNYVTQCLHKWDTELVVRIRSKLRADAKEGRDLPADLERELWEVSARSRREITDKLEDGLRNDGVGLFKHVTDWQQTMKDMAKRTRQLSWLVTNIGVLDGNASTTRLSTTTATTTTTTRSPTGGGGDTKSGDAQRWSIGRAQFGLSTEVPAAAIVFSPVSVAGRGMCVGASWADCIIDVTLGERILADLERWLAQIARQS</sequence>
<dbReference type="Gene3D" id="3.30.559.10">
    <property type="entry name" value="Chloramphenicol acetyltransferase-like domain"/>
    <property type="match status" value="1"/>
</dbReference>